<organism evidence="3 4">
    <name type="scientific">Adineta steineri</name>
    <dbReference type="NCBI Taxonomy" id="433720"/>
    <lineage>
        <taxon>Eukaryota</taxon>
        <taxon>Metazoa</taxon>
        <taxon>Spiralia</taxon>
        <taxon>Gnathifera</taxon>
        <taxon>Rotifera</taxon>
        <taxon>Eurotatoria</taxon>
        <taxon>Bdelloidea</taxon>
        <taxon>Adinetida</taxon>
        <taxon>Adinetidae</taxon>
        <taxon>Adineta</taxon>
    </lineage>
</organism>
<dbReference type="EMBL" id="CAJNOM010000056">
    <property type="protein sequence ID" value="CAF0939091.1"/>
    <property type="molecule type" value="Genomic_DNA"/>
</dbReference>
<dbReference type="OrthoDB" id="10054745at2759"/>
<evidence type="ECO:0000313" key="1">
    <source>
        <dbReference type="EMBL" id="CAF0904895.1"/>
    </source>
</evidence>
<evidence type="ECO:0000313" key="3">
    <source>
        <dbReference type="EMBL" id="CAF1045868.1"/>
    </source>
</evidence>
<dbReference type="Proteomes" id="UP000663832">
    <property type="component" value="Unassembled WGS sequence"/>
</dbReference>
<gene>
    <name evidence="1" type="ORF">BJG266_LOCUS10677</name>
    <name evidence="2" type="ORF">QVE165_LOCUS11546</name>
    <name evidence="3" type="ORF">QVE165_LOCUS17333</name>
</gene>
<sequence>MISPVLLKVWFSNEIIGLPFTEIFVHYQKSKNIMLKLIQAIDELIQFGILKKGVKDNRHVVTARKETYLRVWVWR</sequence>
<keyword evidence="4" id="KW-1185">Reference proteome</keyword>
<accession>A0A814K2E4</accession>
<evidence type="ECO:0000313" key="2">
    <source>
        <dbReference type="EMBL" id="CAF0939091.1"/>
    </source>
</evidence>
<dbReference type="EMBL" id="CAJNOM010000100">
    <property type="protein sequence ID" value="CAF1045868.1"/>
    <property type="molecule type" value="Genomic_DNA"/>
</dbReference>
<reference evidence="3" key="1">
    <citation type="submission" date="2021-02" db="EMBL/GenBank/DDBJ databases">
        <authorList>
            <person name="Nowell W R."/>
        </authorList>
    </citation>
    <scope>NUCLEOTIDE SEQUENCE</scope>
</reference>
<comment type="caution">
    <text evidence="3">The sequence shown here is derived from an EMBL/GenBank/DDBJ whole genome shotgun (WGS) entry which is preliminary data.</text>
</comment>
<dbReference type="Proteomes" id="UP000663877">
    <property type="component" value="Unassembled WGS sequence"/>
</dbReference>
<dbReference type="AlphaFoldDB" id="A0A814K2E4"/>
<protein>
    <submittedName>
        <fullName evidence="3">Uncharacterized protein</fullName>
    </submittedName>
</protein>
<dbReference type="EMBL" id="CAJNOI010000038">
    <property type="protein sequence ID" value="CAF0904895.1"/>
    <property type="molecule type" value="Genomic_DNA"/>
</dbReference>
<proteinExistence type="predicted"/>
<evidence type="ECO:0000313" key="4">
    <source>
        <dbReference type="Proteomes" id="UP000663832"/>
    </source>
</evidence>
<name>A0A814K2E4_9BILA</name>